<dbReference type="Gene3D" id="1.20.58.340">
    <property type="entry name" value="Magnesium transport protein CorA, transmembrane region"/>
    <property type="match status" value="2"/>
</dbReference>
<accession>A0ABQ3AQ10</accession>
<dbReference type="PANTHER" id="PTHR46494:SF3">
    <property type="entry name" value="ZINC TRANSPORT PROTEIN ZNTB"/>
    <property type="match status" value="1"/>
</dbReference>
<keyword evidence="3" id="KW-0813">Transport</keyword>
<keyword evidence="8 12" id="KW-1133">Transmembrane helix</keyword>
<dbReference type="PANTHER" id="PTHR46494">
    <property type="entry name" value="CORA FAMILY METAL ION TRANSPORTER (EUROFUNG)"/>
    <property type="match status" value="1"/>
</dbReference>
<evidence type="ECO:0000256" key="2">
    <source>
        <dbReference type="ARBA" id="ARBA00009765"/>
    </source>
</evidence>
<dbReference type="InterPro" id="IPR002523">
    <property type="entry name" value="MgTranspt_CorA/ZnTranspt_ZntB"/>
</dbReference>
<keyword evidence="6 12" id="KW-0812">Transmembrane</keyword>
<keyword evidence="10 12" id="KW-0472">Membrane</keyword>
<evidence type="ECO:0000256" key="4">
    <source>
        <dbReference type="ARBA" id="ARBA00022475"/>
    </source>
</evidence>
<dbReference type="Pfam" id="PF01544">
    <property type="entry name" value="CorA"/>
    <property type="match status" value="1"/>
</dbReference>
<evidence type="ECO:0000256" key="6">
    <source>
        <dbReference type="ARBA" id="ARBA00022692"/>
    </source>
</evidence>
<dbReference type="Gene3D" id="3.30.460.20">
    <property type="entry name" value="CorA soluble domain-like"/>
    <property type="match status" value="1"/>
</dbReference>
<evidence type="ECO:0000313" key="14">
    <source>
        <dbReference type="Proteomes" id="UP000619761"/>
    </source>
</evidence>
<reference evidence="14" key="1">
    <citation type="journal article" date="2019" name="Int. J. Syst. Evol. Microbiol.">
        <title>The Global Catalogue of Microorganisms (GCM) 10K type strain sequencing project: providing services to taxonomists for standard genome sequencing and annotation.</title>
        <authorList>
            <consortium name="The Broad Institute Genomics Platform"/>
            <consortium name="The Broad Institute Genome Sequencing Center for Infectious Disease"/>
            <person name="Wu L."/>
            <person name="Ma J."/>
        </authorList>
    </citation>
    <scope>NUCLEOTIDE SEQUENCE [LARGE SCALE GENOMIC DNA]</scope>
    <source>
        <strain evidence="14">KCTC 32239</strain>
    </source>
</reference>
<evidence type="ECO:0000256" key="11">
    <source>
        <dbReference type="SAM" id="Coils"/>
    </source>
</evidence>
<comment type="subcellular location">
    <subcellularLocation>
        <location evidence="1">Cell membrane</location>
        <topology evidence="1">Multi-pass membrane protein</topology>
    </subcellularLocation>
</comment>
<evidence type="ECO:0000256" key="7">
    <source>
        <dbReference type="ARBA" id="ARBA00022833"/>
    </source>
</evidence>
<evidence type="ECO:0000256" key="9">
    <source>
        <dbReference type="ARBA" id="ARBA00023065"/>
    </source>
</evidence>
<keyword evidence="5" id="KW-0997">Cell inner membrane</keyword>
<evidence type="ECO:0000256" key="10">
    <source>
        <dbReference type="ARBA" id="ARBA00023136"/>
    </source>
</evidence>
<evidence type="ECO:0000313" key="13">
    <source>
        <dbReference type="EMBL" id="GGY64258.1"/>
    </source>
</evidence>
<keyword evidence="4" id="KW-1003">Cell membrane</keyword>
<dbReference type="SUPFAM" id="SSF144083">
    <property type="entry name" value="Magnesium transport protein CorA, transmembrane region"/>
    <property type="match status" value="1"/>
</dbReference>
<dbReference type="Proteomes" id="UP000619761">
    <property type="component" value="Unassembled WGS sequence"/>
</dbReference>
<keyword evidence="9" id="KW-0406">Ion transport</keyword>
<gene>
    <name evidence="13" type="ORF">GCM10011613_05020</name>
</gene>
<evidence type="ECO:0000256" key="8">
    <source>
        <dbReference type="ARBA" id="ARBA00022989"/>
    </source>
</evidence>
<organism evidence="13 14">
    <name type="scientific">Cellvibrio zantedeschiae</name>
    <dbReference type="NCBI Taxonomy" id="1237077"/>
    <lineage>
        <taxon>Bacteria</taxon>
        <taxon>Pseudomonadati</taxon>
        <taxon>Pseudomonadota</taxon>
        <taxon>Gammaproteobacteria</taxon>
        <taxon>Cellvibrionales</taxon>
        <taxon>Cellvibrionaceae</taxon>
        <taxon>Cellvibrio</taxon>
    </lineage>
</organism>
<proteinExistence type="inferred from homology"/>
<dbReference type="EMBL" id="BMYZ01000001">
    <property type="protein sequence ID" value="GGY64258.1"/>
    <property type="molecule type" value="Genomic_DNA"/>
</dbReference>
<protein>
    <submittedName>
        <fullName evidence="13">Magnesium transporter CorA</fullName>
    </submittedName>
</protein>
<dbReference type="InterPro" id="IPR045861">
    <property type="entry name" value="CorA_cytoplasmic_dom"/>
</dbReference>
<evidence type="ECO:0000256" key="1">
    <source>
        <dbReference type="ARBA" id="ARBA00004651"/>
    </source>
</evidence>
<feature type="transmembrane region" description="Helical" evidence="12">
    <location>
        <begin position="308"/>
        <end position="327"/>
    </location>
</feature>
<dbReference type="RefSeq" id="WP_189415799.1">
    <property type="nucleotide sequence ID" value="NZ_BMYZ01000001.1"/>
</dbReference>
<evidence type="ECO:0000256" key="3">
    <source>
        <dbReference type="ARBA" id="ARBA00022448"/>
    </source>
</evidence>
<feature type="coiled-coil region" evidence="11">
    <location>
        <begin position="229"/>
        <end position="259"/>
    </location>
</feature>
<evidence type="ECO:0000256" key="12">
    <source>
        <dbReference type="SAM" id="Phobius"/>
    </source>
</evidence>
<name>A0ABQ3AQ10_9GAMM</name>
<comment type="caution">
    <text evidence="13">The sequence shown here is derived from an EMBL/GenBank/DDBJ whole genome shotgun (WGS) entry which is preliminary data.</text>
</comment>
<dbReference type="SUPFAM" id="SSF143865">
    <property type="entry name" value="CorA soluble domain-like"/>
    <property type="match status" value="1"/>
</dbReference>
<keyword evidence="14" id="KW-1185">Reference proteome</keyword>
<dbReference type="InterPro" id="IPR045863">
    <property type="entry name" value="CorA_TM1_TM2"/>
</dbReference>
<feature type="transmembrane region" description="Helical" evidence="12">
    <location>
        <begin position="272"/>
        <end position="296"/>
    </location>
</feature>
<keyword evidence="7" id="KW-0862">Zinc</keyword>
<sequence>MHFTPTVNIPDNGGLICGFRLDATSKPQPLKLYAADQRSELPHEPHWLHFNLADTRATQWLNSCSLIPEDARDLLLDSDAHIRSENFDHSLALIIGDLFHDFKEDPEELGVLRLYLDNERLITGRGHPLKSVDRLRHELFEGMIFANSLDLFARLIYDIGDSMHKVIKDLNNRVDDAEDQILAGHLHNQGSELGRIRRLLARLRRHLSANRQALHHAMPHIARWSQHDISELRQAVEHLESTIQDLELVQERTRLLQEEIAGRMSEATNRNLYVLSIVTVTLLPINLITGIFGMNTGGLPWGQDDPSGFWWVIFFMVIAVITSLRILHRKRIL</sequence>
<comment type="similarity">
    <text evidence="2">Belongs to the CorA metal ion transporter (MIT) (TC 1.A.35) family.</text>
</comment>
<evidence type="ECO:0000256" key="5">
    <source>
        <dbReference type="ARBA" id="ARBA00022519"/>
    </source>
</evidence>
<keyword evidence="11" id="KW-0175">Coiled coil</keyword>